<reference evidence="1 2" key="1">
    <citation type="journal article" date="2014" name="BMC Genomics">
        <title>Comparison of environmental and isolate Sulfobacillus genomes reveals diverse carbon, sulfur, nitrogen, and hydrogen metabolisms.</title>
        <authorList>
            <person name="Justice N.B."/>
            <person name="Norman A."/>
            <person name="Brown C.T."/>
            <person name="Singh A."/>
            <person name="Thomas B.C."/>
            <person name="Banfield J.F."/>
        </authorList>
    </citation>
    <scope>NUCLEOTIDE SEQUENCE [LARGE SCALE GENOMIC DNA]</scope>
    <source>
        <strain evidence="1">AMDSBA4</strain>
    </source>
</reference>
<accession>A0A2T2XD36</accession>
<dbReference type="EMBL" id="PXYW01000041">
    <property type="protein sequence ID" value="PSR32423.1"/>
    <property type="molecule type" value="Genomic_DNA"/>
</dbReference>
<dbReference type="Proteomes" id="UP000242972">
    <property type="component" value="Unassembled WGS sequence"/>
</dbReference>
<gene>
    <name evidence="1" type="ORF">C7B46_14285</name>
</gene>
<dbReference type="AlphaFoldDB" id="A0A2T2XD36"/>
<evidence type="ECO:0000313" key="2">
    <source>
        <dbReference type="Proteomes" id="UP000242972"/>
    </source>
</evidence>
<sequence length="298" mass="33424">MKRVVSVSLGTDQRDHRVTLSLLGQTVMVERRGVNGNLERAESLIQILDGSVDAIGLGGIDRYLVMAGKRYEIADARRLALAAQRTPVVDGSGLKDTWERWIVEDLTQSHVINPSMPVLMVSAMDRFGMAEAFYERGYQVVAGDLIFASRINYPILTREELIELGRKLLPEMVKLPFWQLYPTGAEQLEAVPENHYEEYFDAADIIAGDFHFIKRYMPLRLDNKIILTNTTTDADRAMLRSRGARDVVTTTPVIEGRSFGTNVVEALLVALSGLTQEHDGWTELVAKARRELFKLTAS</sequence>
<evidence type="ECO:0000313" key="1">
    <source>
        <dbReference type="EMBL" id="PSR32423.1"/>
    </source>
</evidence>
<organism evidence="1 2">
    <name type="scientific">Sulfobacillus benefaciens</name>
    <dbReference type="NCBI Taxonomy" id="453960"/>
    <lineage>
        <taxon>Bacteria</taxon>
        <taxon>Bacillati</taxon>
        <taxon>Bacillota</taxon>
        <taxon>Clostridia</taxon>
        <taxon>Eubacteriales</taxon>
        <taxon>Clostridiales Family XVII. Incertae Sedis</taxon>
        <taxon>Sulfobacillus</taxon>
    </lineage>
</organism>
<name>A0A2T2XD36_9FIRM</name>
<proteinExistence type="predicted"/>
<protein>
    <submittedName>
        <fullName evidence="1">Quinate 5-dehydrogenase</fullName>
    </submittedName>
</protein>
<comment type="caution">
    <text evidence="1">The sequence shown here is derived from an EMBL/GenBank/DDBJ whole genome shotgun (WGS) entry which is preliminary data.</text>
</comment>